<dbReference type="EMBL" id="PVWO01000271">
    <property type="protein sequence ID" value="PSB54287.1"/>
    <property type="molecule type" value="Genomic_DNA"/>
</dbReference>
<dbReference type="Pfam" id="PF14261">
    <property type="entry name" value="DUF4351"/>
    <property type="match status" value="1"/>
</dbReference>
<protein>
    <recommendedName>
        <fullName evidence="1">DUF4351 domain-containing protein</fullName>
    </recommendedName>
</protein>
<evidence type="ECO:0000313" key="3">
    <source>
        <dbReference type="Proteomes" id="UP000238937"/>
    </source>
</evidence>
<dbReference type="Proteomes" id="UP000238937">
    <property type="component" value="Unassembled WGS sequence"/>
</dbReference>
<gene>
    <name evidence="2" type="ORF">C7B77_18580</name>
</gene>
<dbReference type="PANTHER" id="PTHR35586:SF1">
    <property type="entry name" value="SLL1691 PROTEIN"/>
    <property type="match status" value="1"/>
</dbReference>
<dbReference type="PANTHER" id="PTHR35586">
    <property type="entry name" value="SLL1691 PROTEIN"/>
    <property type="match status" value="1"/>
</dbReference>
<keyword evidence="3" id="KW-1185">Reference proteome</keyword>
<feature type="domain" description="DUF4351" evidence="1">
    <location>
        <begin position="85"/>
        <end position="143"/>
    </location>
</feature>
<dbReference type="InterPro" id="IPR025587">
    <property type="entry name" value="DUF4351"/>
</dbReference>
<accession>A0A2T1GAV3</accession>
<dbReference type="OrthoDB" id="428313at2"/>
<proteinExistence type="predicted"/>
<evidence type="ECO:0000313" key="2">
    <source>
        <dbReference type="EMBL" id="PSB54287.1"/>
    </source>
</evidence>
<name>A0A2T1GAV3_9CYAN</name>
<sequence>MFFALDRHIIHQFSNAENAITEVADLPANSPYKGNALDLFLSLKLELESKQSIEPEERNLAMRLSALYIEKLQEAQQVGRQEGRQEGRTEEGQALILRQLTRRVGNVPIEAENRIKALSLVQLEDLGEALLDFTKMGDLLVWLDGNLNG</sequence>
<evidence type="ECO:0000259" key="1">
    <source>
        <dbReference type="Pfam" id="PF14261"/>
    </source>
</evidence>
<dbReference type="RefSeq" id="WP_106308135.1">
    <property type="nucleotide sequence ID" value="NZ_PVWO01000271.1"/>
</dbReference>
<dbReference type="AlphaFoldDB" id="A0A2T1GAV3"/>
<comment type="caution">
    <text evidence="2">The sequence shown here is derived from an EMBL/GenBank/DDBJ whole genome shotgun (WGS) entry which is preliminary data.</text>
</comment>
<reference evidence="2 3" key="1">
    <citation type="submission" date="2018-03" db="EMBL/GenBank/DDBJ databases">
        <title>The ancient ancestry and fast evolution of plastids.</title>
        <authorList>
            <person name="Moore K.R."/>
            <person name="Magnabosco C."/>
            <person name="Momper L."/>
            <person name="Gold D.A."/>
            <person name="Bosak T."/>
            <person name="Fournier G.P."/>
        </authorList>
    </citation>
    <scope>NUCLEOTIDE SEQUENCE [LARGE SCALE GENOMIC DNA]</scope>
    <source>
        <strain evidence="2 3">CCALA 037</strain>
    </source>
</reference>
<organism evidence="2 3">
    <name type="scientific">Chamaesiphon polymorphus CCALA 037</name>
    <dbReference type="NCBI Taxonomy" id="2107692"/>
    <lineage>
        <taxon>Bacteria</taxon>
        <taxon>Bacillati</taxon>
        <taxon>Cyanobacteriota</taxon>
        <taxon>Cyanophyceae</taxon>
        <taxon>Gomontiellales</taxon>
        <taxon>Chamaesiphonaceae</taxon>
        <taxon>Chamaesiphon</taxon>
    </lineage>
</organism>